<dbReference type="Proteomes" id="UP001272515">
    <property type="component" value="Unassembled WGS sequence"/>
</dbReference>
<name>A0ABU3Z784_9FIRM</name>
<dbReference type="RefSeq" id="WP_295188652.1">
    <property type="nucleotide sequence ID" value="NZ_JAWJZA010000001.1"/>
</dbReference>
<accession>A0ABU3Z784</accession>
<sequence length="86" mass="9764">MAEPVELMKRVDGADAPMTGEESYVYFKINPSDTNYINRILEGYEYVGVMTTLDNTGRSMVRCTPDTRELAIEILTSLGDKVYFEK</sequence>
<gene>
    <name evidence="1" type="ORF">RVY80_02820</name>
</gene>
<proteinExistence type="predicted"/>
<dbReference type="EMBL" id="JAWJZB010000003">
    <property type="protein sequence ID" value="MDV5087778.1"/>
    <property type="molecule type" value="Genomic_DNA"/>
</dbReference>
<organism evidence="1 2">
    <name type="scientific">Veillonella absiana</name>
    <dbReference type="NCBI Taxonomy" id="3079305"/>
    <lineage>
        <taxon>Bacteria</taxon>
        <taxon>Bacillati</taxon>
        <taxon>Bacillota</taxon>
        <taxon>Negativicutes</taxon>
        <taxon>Veillonellales</taxon>
        <taxon>Veillonellaceae</taxon>
        <taxon>Veillonella</taxon>
    </lineage>
</organism>
<evidence type="ECO:0000313" key="2">
    <source>
        <dbReference type="Proteomes" id="UP001272515"/>
    </source>
</evidence>
<dbReference type="Pfam" id="PF16256">
    <property type="entry name" value="DUF4911"/>
    <property type="match status" value="1"/>
</dbReference>
<protein>
    <submittedName>
        <fullName evidence="1">DUF4911 domain-containing protein</fullName>
    </submittedName>
</protein>
<evidence type="ECO:0000313" key="1">
    <source>
        <dbReference type="EMBL" id="MDV5087778.1"/>
    </source>
</evidence>
<dbReference type="InterPro" id="IPR032587">
    <property type="entry name" value="DUF4911"/>
</dbReference>
<keyword evidence="2" id="KW-1185">Reference proteome</keyword>
<reference evidence="1 2" key="1">
    <citation type="submission" date="2023-10" db="EMBL/GenBank/DDBJ databases">
        <title>Veillonella sp. nov., isolated from a pig farm feces dump.</title>
        <authorList>
            <person name="Chang Y.-H."/>
        </authorList>
    </citation>
    <scope>NUCLEOTIDE SEQUENCE [LARGE SCALE GENOMIC DNA]</scope>
    <source>
        <strain evidence="1 2">YH-vei2233</strain>
    </source>
</reference>
<comment type="caution">
    <text evidence="1">The sequence shown here is derived from an EMBL/GenBank/DDBJ whole genome shotgun (WGS) entry which is preliminary data.</text>
</comment>